<evidence type="ECO:0000256" key="2">
    <source>
        <dbReference type="SAM" id="SignalP"/>
    </source>
</evidence>
<dbReference type="SUPFAM" id="SSF53474">
    <property type="entry name" value="alpha/beta-Hydrolases"/>
    <property type="match status" value="1"/>
</dbReference>
<comment type="similarity">
    <text evidence="1">Belongs to the 'GDXG' lipolytic enzyme family.</text>
</comment>
<dbReference type="GO" id="GO:0052689">
    <property type="term" value="F:carboxylic ester hydrolase activity"/>
    <property type="evidence" value="ECO:0007669"/>
    <property type="project" value="TreeGrafter"/>
</dbReference>
<dbReference type="Proteomes" id="UP001054821">
    <property type="component" value="Chromosome 8"/>
</dbReference>
<organism evidence="4 5">
    <name type="scientific">Prunus dulcis</name>
    <name type="common">Almond</name>
    <name type="synonym">Amygdalus dulcis</name>
    <dbReference type="NCBI Taxonomy" id="3755"/>
    <lineage>
        <taxon>Eukaryota</taxon>
        <taxon>Viridiplantae</taxon>
        <taxon>Streptophyta</taxon>
        <taxon>Embryophyta</taxon>
        <taxon>Tracheophyta</taxon>
        <taxon>Spermatophyta</taxon>
        <taxon>Magnoliopsida</taxon>
        <taxon>eudicotyledons</taxon>
        <taxon>Gunneridae</taxon>
        <taxon>Pentapetalae</taxon>
        <taxon>rosids</taxon>
        <taxon>fabids</taxon>
        <taxon>Rosales</taxon>
        <taxon>Rosaceae</taxon>
        <taxon>Amygdaloideae</taxon>
        <taxon>Amygdaleae</taxon>
        <taxon>Prunus</taxon>
    </lineage>
</organism>
<proteinExistence type="inferred from homology"/>
<keyword evidence="5" id="KW-1185">Reference proteome</keyword>
<dbReference type="PANTHER" id="PTHR23024">
    <property type="entry name" value="ARYLACETAMIDE DEACETYLASE"/>
    <property type="match status" value="1"/>
</dbReference>
<dbReference type="PANTHER" id="PTHR23024:SF24">
    <property type="entry name" value="ALPHA_BETA HYDROLASE FOLD-3 DOMAIN-CONTAINING PROTEIN"/>
    <property type="match status" value="1"/>
</dbReference>
<dbReference type="InterPro" id="IPR029058">
    <property type="entry name" value="AB_hydrolase_fold"/>
</dbReference>
<dbReference type="Pfam" id="PF07859">
    <property type="entry name" value="Abhydrolase_3"/>
    <property type="match status" value="1"/>
</dbReference>
<evidence type="ECO:0000313" key="4">
    <source>
        <dbReference type="EMBL" id="KAI5311649.1"/>
    </source>
</evidence>
<feature type="chain" id="PRO_5042044423" description="Alpha/beta hydrolase fold-3 domain-containing protein" evidence="2">
    <location>
        <begin position="28"/>
        <end position="445"/>
    </location>
</feature>
<sequence>MDQNQKQLASPHLSWSLRLFLSSFSFAVDVSRRSNGTLNRCFINLLDFKSPPLTKPHKNLKSSDVIVDSSRNLWFRLYTPTASASATTLPVIVFFHGGGFAFMAANSKPYDDFCQKLARELPAVVVSVNYRLTPEHRYPYQYDDALDVLKFMENDGHYFEGANLKQCFLAGDSAGGNIAHHVALRYSGHVFQNLKVVGILSIQPFFGGEERTEPERRLVGVPIVNLERTDWMWRAFLPDASDRDHPAANVFGPKSEDISGSDYPATIVFVGGFDPLQEWQKRYYEGLKKSGKEAELVYYPNAIHTFYCHPELEDRGVGGCGGGGGGDGDCGGGGGGGSGNMMVVVVLVVEVVVDVEVLEEVVVVVVEVVVDGEVLEEEKVVVVVVEVVVVVVVVVAAEDEEEKDVVVVVVEVVNVVVQVVELDVEVKVVSIFKMNYDILEIKKIP</sequence>
<dbReference type="EMBL" id="JAJFAZ020000008">
    <property type="protein sequence ID" value="KAI5311649.1"/>
    <property type="molecule type" value="Genomic_DNA"/>
</dbReference>
<dbReference type="GO" id="GO:0009860">
    <property type="term" value="P:pollen tube growth"/>
    <property type="evidence" value="ECO:0007669"/>
    <property type="project" value="TreeGrafter"/>
</dbReference>
<name>A0AAD4YK23_PRUDU</name>
<keyword evidence="2" id="KW-0732">Signal</keyword>
<feature type="domain" description="Alpha/beta hydrolase fold-3" evidence="3">
    <location>
        <begin position="92"/>
        <end position="307"/>
    </location>
</feature>
<protein>
    <recommendedName>
        <fullName evidence="3">Alpha/beta hydrolase fold-3 domain-containing protein</fullName>
    </recommendedName>
</protein>
<gene>
    <name evidence="4" type="ORF">L3X38_040822</name>
</gene>
<evidence type="ECO:0000259" key="3">
    <source>
        <dbReference type="Pfam" id="PF07859"/>
    </source>
</evidence>
<evidence type="ECO:0000256" key="1">
    <source>
        <dbReference type="ARBA" id="ARBA00010515"/>
    </source>
</evidence>
<dbReference type="AlphaFoldDB" id="A0AAD4YK23"/>
<dbReference type="Gene3D" id="3.40.50.1820">
    <property type="entry name" value="alpha/beta hydrolase"/>
    <property type="match status" value="1"/>
</dbReference>
<accession>A0AAD4YK23</accession>
<dbReference type="InterPro" id="IPR050466">
    <property type="entry name" value="Carboxylest/Gibb_receptor"/>
</dbReference>
<feature type="signal peptide" evidence="2">
    <location>
        <begin position="1"/>
        <end position="27"/>
    </location>
</feature>
<evidence type="ECO:0000313" key="5">
    <source>
        <dbReference type="Proteomes" id="UP001054821"/>
    </source>
</evidence>
<dbReference type="InterPro" id="IPR013094">
    <property type="entry name" value="AB_hydrolase_3"/>
</dbReference>
<reference evidence="4 5" key="1">
    <citation type="journal article" date="2022" name="G3 (Bethesda)">
        <title>Whole-genome sequence and methylome profiling of the almond [Prunus dulcis (Mill.) D.A. Webb] cultivar 'Nonpareil'.</title>
        <authorList>
            <person name="D'Amico-Willman K.M."/>
            <person name="Ouma W.Z."/>
            <person name="Meulia T."/>
            <person name="Sideli G.M."/>
            <person name="Gradziel T.M."/>
            <person name="Fresnedo-Ramirez J."/>
        </authorList>
    </citation>
    <scope>NUCLEOTIDE SEQUENCE [LARGE SCALE GENOMIC DNA]</scope>
    <source>
        <strain evidence="4">Clone GOH B32 T37-40</strain>
    </source>
</reference>
<comment type="caution">
    <text evidence="4">The sequence shown here is derived from an EMBL/GenBank/DDBJ whole genome shotgun (WGS) entry which is preliminary data.</text>
</comment>